<accession>A0A397IAY1</accession>
<protein>
    <submittedName>
        <fullName evidence="1">Uncharacterized protein</fullName>
    </submittedName>
</protein>
<dbReference type="EMBL" id="PQFF01000241">
    <property type="protein sequence ID" value="RHZ70946.1"/>
    <property type="molecule type" value="Genomic_DNA"/>
</dbReference>
<keyword evidence="2" id="KW-1185">Reference proteome</keyword>
<comment type="caution">
    <text evidence="1">The sequence shown here is derived from an EMBL/GenBank/DDBJ whole genome shotgun (WGS) entry which is preliminary data.</text>
</comment>
<name>A0A397IAY1_9GLOM</name>
<dbReference type="Proteomes" id="UP000266861">
    <property type="component" value="Unassembled WGS sequence"/>
</dbReference>
<gene>
    <name evidence="1" type="ORF">Glove_264g12</name>
</gene>
<proteinExistence type="predicted"/>
<dbReference type="AlphaFoldDB" id="A0A397IAY1"/>
<sequence>METYSLILFYGITGLACTDHDQKFISYPCRHTLLTSEILHLQAIYAIRLLKPVNEPNFERELKELNDFNDLLK</sequence>
<reference evidence="1 2" key="1">
    <citation type="submission" date="2018-08" db="EMBL/GenBank/DDBJ databases">
        <title>Genome and evolution of the arbuscular mycorrhizal fungus Diversispora epigaea (formerly Glomus versiforme) and its bacterial endosymbionts.</title>
        <authorList>
            <person name="Sun X."/>
            <person name="Fei Z."/>
            <person name="Harrison M."/>
        </authorList>
    </citation>
    <scope>NUCLEOTIDE SEQUENCE [LARGE SCALE GENOMIC DNA]</scope>
    <source>
        <strain evidence="1 2">IT104</strain>
    </source>
</reference>
<evidence type="ECO:0000313" key="1">
    <source>
        <dbReference type="EMBL" id="RHZ70946.1"/>
    </source>
</evidence>
<evidence type="ECO:0000313" key="2">
    <source>
        <dbReference type="Proteomes" id="UP000266861"/>
    </source>
</evidence>
<organism evidence="1 2">
    <name type="scientific">Diversispora epigaea</name>
    <dbReference type="NCBI Taxonomy" id="1348612"/>
    <lineage>
        <taxon>Eukaryota</taxon>
        <taxon>Fungi</taxon>
        <taxon>Fungi incertae sedis</taxon>
        <taxon>Mucoromycota</taxon>
        <taxon>Glomeromycotina</taxon>
        <taxon>Glomeromycetes</taxon>
        <taxon>Diversisporales</taxon>
        <taxon>Diversisporaceae</taxon>
        <taxon>Diversispora</taxon>
    </lineage>
</organism>